<dbReference type="PANTHER" id="PTHR45651">
    <property type="entry name" value="CYCLIC NUCLEOTIDE-GATED ION CHANNEL 15-RELATED-RELATED"/>
    <property type="match status" value="1"/>
</dbReference>
<dbReference type="Proteomes" id="UP000237347">
    <property type="component" value="Unassembled WGS sequence"/>
</dbReference>
<proteinExistence type="predicted"/>
<keyword evidence="2" id="KW-0472">Membrane</keyword>
<dbReference type="EMBL" id="PKMF04000061">
    <property type="protein sequence ID" value="KAK7853831.1"/>
    <property type="molecule type" value="Genomic_DNA"/>
</dbReference>
<accession>A0AAW0LRW3</accession>
<evidence type="ECO:0000256" key="2">
    <source>
        <dbReference type="SAM" id="Phobius"/>
    </source>
</evidence>
<keyword evidence="4" id="KW-1185">Reference proteome</keyword>
<dbReference type="SUPFAM" id="SSF81324">
    <property type="entry name" value="Voltage-gated potassium channels"/>
    <property type="match status" value="1"/>
</dbReference>
<sequence length="61" mass="6970">MTLYRVWISSVGQNLQTSTYIWETLFAVLISICGLLLFLYFIGNLQTSNNFSSISQTELVM</sequence>
<evidence type="ECO:0000256" key="1">
    <source>
        <dbReference type="ARBA" id="ARBA00023303"/>
    </source>
</evidence>
<comment type="caution">
    <text evidence="3">The sequence shown here is derived from an EMBL/GenBank/DDBJ whole genome shotgun (WGS) entry which is preliminary data.</text>
</comment>
<keyword evidence="1" id="KW-0813">Transport</keyword>
<gene>
    <name evidence="3" type="primary">CNGC1_4</name>
    <name evidence="3" type="ORF">CFP56_034511</name>
</gene>
<evidence type="ECO:0000313" key="3">
    <source>
        <dbReference type="EMBL" id="KAK7853831.1"/>
    </source>
</evidence>
<keyword evidence="1" id="KW-0406">Ion transport</keyword>
<dbReference type="PANTHER" id="PTHR45651:SF68">
    <property type="entry name" value="ION TRANSPORT DOMAIN-CONTAINING PROTEIN"/>
    <property type="match status" value="1"/>
</dbReference>
<dbReference type="AlphaFoldDB" id="A0AAW0LRW3"/>
<feature type="transmembrane region" description="Helical" evidence="2">
    <location>
        <begin position="20"/>
        <end position="42"/>
    </location>
</feature>
<organism evidence="3 4">
    <name type="scientific">Quercus suber</name>
    <name type="common">Cork oak</name>
    <dbReference type="NCBI Taxonomy" id="58331"/>
    <lineage>
        <taxon>Eukaryota</taxon>
        <taxon>Viridiplantae</taxon>
        <taxon>Streptophyta</taxon>
        <taxon>Embryophyta</taxon>
        <taxon>Tracheophyta</taxon>
        <taxon>Spermatophyta</taxon>
        <taxon>Magnoliopsida</taxon>
        <taxon>eudicotyledons</taxon>
        <taxon>Gunneridae</taxon>
        <taxon>Pentapetalae</taxon>
        <taxon>rosids</taxon>
        <taxon>fabids</taxon>
        <taxon>Fagales</taxon>
        <taxon>Fagaceae</taxon>
        <taxon>Quercus</taxon>
    </lineage>
</organism>
<keyword evidence="2" id="KW-1133">Transmembrane helix</keyword>
<keyword evidence="2" id="KW-0812">Transmembrane</keyword>
<dbReference type="GO" id="GO:0034220">
    <property type="term" value="P:monoatomic ion transmembrane transport"/>
    <property type="evidence" value="ECO:0007669"/>
    <property type="project" value="UniProtKB-KW"/>
</dbReference>
<dbReference type="GO" id="GO:0016020">
    <property type="term" value="C:membrane"/>
    <property type="evidence" value="ECO:0007669"/>
    <property type="project" value="UniProtKB-SubCell"/>
</dbReference>
<keyword evidence="1" id="KW-0407">Ion channel</keyword>
<evidence type="ECO:0000313" key="4">
    <source>
        <dbReference type="Proteomes" id="UP000237347"/>
    </source>
</evidence>
<protein>
    <submittedName>
        <fullName evidence="3">Cyclic nucleotide-gated ion channel 1</fullName>
    </submittedName>
</protein>
<reference evidence="3 4" key="1">
    <citation type="journal article" date="2018" name="Sci. Data">
        <title>The draft genome sequence of cork oak.</title>
        <authorList>
            <person name="Ramos A.M."/>
            <person name="Usie A."/>
            <person name="Barbosa P."/>
            <person name="Barros P.M."/>
            <person name="Capote T."/>
            <person name="Chaves I."/>
            <person name="Simoes F."/>
            <person name="Abreu I."/>
            <person name="Carrasquinho I."/>
            <person name="Faro C."/>
            <person name="Guimaraes J.B."/>
            <person name="Mendonca D."/>
            <person name="Nobrega F."/>
            <person name="Rodrigues L."/>
            <person name="Saibo N.J.M."/>
            <person name="Varela M.C."/>
            <person name="Egas C."/>
            <person name="Matos J."/>
            <person name="Miguel C.M."/>
            <person name="Oliveira M.M."/>
            <person name="Ricardo C.P."/>
            <person name="Goncalves S."/>
        </authorList>
    </citation>
    <scope>NUCLEOTIDE SEQUENCE [LARGE SCALE GENOMIC DNA]</scope>
    <source>
        <strain evidence="4">cv. HL8</strain>
    </source>
</reference>
<name>A0AAW0LRW3_QUESU</name>